<dbReference type="GO" id="GO:0071035">
    <property type="term" value="P:nuclear polyadenylation-dependent rRNA catabolic process"/>
    <property type="evidence" value="ECO:0007669"/>
    <property type="project" value="TreeGrafter"/>
</dbReference>
<dbReference type="GO" id="GO:0016075">
    <property type="term" value="P:rRNA catabolic process"/>
    <property type="evidence" value="ECO:0007669"/>
    <property type="project" value="TreeGrafter"/>
</dbReference>
<dbReference type="GO" id="GO:0000467">
    <property type="term" value="P:exonucleolytic trimming to generate mature 3'-end of 5.8S rRNA from tricistronic rRNA transcript (SSU-rRNA, 5.8S rRNA, LSU-rRNA)"/>
    <property type="evidence" value="ECO:0007669"/>
    <property type="project" value="TreeGrafter"/>
</dbReference>
<evidence type="ECO:0000259" key="10">
    <source>
        <dbReference type="Pfam" id="PF01138"/>
    </source>
</evidence>
<keyword evidence="13" id="KW-1185">Reference proteome</keyword>
<dbReference type="InterPro" id="IPR036345">
    <property type="entry name" value="ExoRNase_PH_dom2_sf"/>
</dbReference>
<dbReference type="GO" id="GO:0071028">
    <property type="term" value="P:nuclear mRNA surveillance"/>
    <property type="evidence" value="ECO:0007669"/>
    <property type="project" value="TreeGrafter"/>
</dbReference>
<protein>
    <recommendedName>
        <fullName evidence="9">Ribosomal RNA-processing protein 43</fullName>
    </recommendedName>
</protein>
<dbReference type="SUPFAM" id="SSF55666">
    <property type="entry name" value="Ribonuclease PH domain 2-like"/>
    <property type="match status" value="1"/>
</dbReference>
<evidence type="ECO:0000256" key="7">
    <source>
        <dbReference type="ARBA" id="ARBA00022884"/>
    </source>
</evidence>
<dbReference type="GO" id="GO:0035925">
    <property type="term" value="F:mRNA 3'-UTR AU-rich region binding"/>
    <property type="evidence" value="ECO:0007669"/>
    <property type="project" value="TreeGrafter"/>
</dbReference>
<gene>
    <name evidence="12" type="ORF">R5R35_000084</name>
</gene>
<keyword evidence="4" id="KW-0963">Cytoplasm</keyword>
<dbReference type="FunFam" id="3.30.230.70:FF:000017">
    <property type="entry name" value="Exosome complex component Rrp42"/>
    <property type="match status" value="1"/>
</dbReference>
<dbReference type="EMBL" id="JAZDUA010000214">
    <property type="protein sequence ID" value="KAK7863974.1"/>
    <property type="molecule type" value="Genomic_DNA"/>
</dbReference>
<evidence type="ECO:0000259" key="11">
    <source>
        <dbReference type="Pfam" id="PF03725"/>
    </source>
</evidence>
<dbReference type="InterPro" id="IPR001247">
    <property type="entry name" value="ExoRNase_PH_dom1"/>
</dbReference>
<dbReference type="GO" id="GO:0000177">
    <property type="term" value="C:cytoplasmic exosome (RNase complex)"/>
    <property type="evidence" value="ECO:0007669"/>
    <property type="project" value="TreeGrafter"/>
</dbReference>
<proteinExistence type="inferred from homology"/>
<dbReference type="SUPFAM" id="SSF54211">
    <property type="entry name" value="Ribosomal protein S5 domain 2-like"/>
    <property type="match status" value="1"/>
</dbReference>
<feature type="domain" description="Exoribonuclease phosphorolytic" evidence="11">
    <location>
        <begin position="192"/>
        <end position="255"/>
    </location>
</feature>
<reference evidence="12 13" key="1">
    <citation type="submission" date="2024-03" db="EMBL/GenBank/DDBJ databases">
        <title>The genome assembly and annotation of the cricket Gryllus longicercus Weissman &amp; Gray.</title>
        <authorList>
            <person name="Szrajer S."/>
            <person name="Gray D."/>
            <person name="Ylla G."/>
        </authorList>
    </citation>
    <scope>NUCLEOTIDE SEQUENCE [LARGE SCALE GENOMIC DNA]</scope>
    <source>
        <strain evidence="12">DAG 2021-001</strain>
        <tissue evidence="12">Whole body minus gut</tissue>
    </source>
</reference>
<comment type="caution">
    <text evidence="12">The sequence shown here is derived from an EMBL/GenBank/DDBJ whole genome shotgun (WGS) entry which is preliminary data.</text>
</comment>
<dbReference type="Proteomes" id="UP001378592">
    <property type="component" value="Unassembled WGS sequence"/>
</dbReference>
<evidence type="ECO:0000256" key="2">
    <source>
        <dbReference type="ARBA" id="ARBA00004604"/>
    </source>
</evidence>
<comment type="subcellular location">
    <subcellularLocation>
        <location evidence="1">Cytoplasm</location>
    </subcellularLocation>
    <subcellularLocation>
        <location evidence="2">Nucleus</location>
        <location evidence="2">Nucleolus</location>
    </subcellularLocation>
</comment>
<dbReference type="GO" id="GO:0005730">
    <property type="term" value="C:nucleolus"/>
    <property type="evidence" value="ECO:0007669"/>
    <property type="project" value="UniProtKB-SubCell"/>
</dbReference>
<evidence type="ECO:0000256" key="4">
    <source>
        <dbReference type="ARBA" id="ARBA00022490"/>
    </source>
</evidence>
<evidence type="ECO:0000313" key="12">
    <source>
        <dbReference type="EMBL" id="KAK7863974.1"/>
    </source>
</evidence>
<evidence type="ECO:0000256" key="5">
    <source>
        <dbReference type="ARBA" id="ARBA00022552"/>
    </source>
</evidence>
<evidence type="ECO:0000313" key="13">
    <source>
        <dbReference type="Proteomes" id="UP001378592"/>
    </source>
</evidence>
<dbReference type="GO" id="GO:0034473">
    <property type="term" value="P:U1 snRNA 3'-end processing"/>
    <property type="evidence" value="ECO:0007669"/>
    <property type="project" value="TreeGrafter"/>
</dbReference>
<comment type="similarity">
    <text evidence="3">Belongs to the RNase PH family.</text>
</comment>
<organism evidence="12 13">
    <name type="scientific">Gryllus longicercus</name>
    <dbReference type="NCBI Taxonomy" id="2509291"/>
    <lineage>
        <taxon>Eukaryota</taxon>
        <taxon>Metazoa</taxon>
        <taxon>Ecdysozoa</taxon>
        <taxon>Arthropoda</taxon>
        <taxon>Hexapoda</taxon>
        <taxon>Insecta</taxon>
        <taxon>Pterygota</taxon>
        <taxon>Neoptera</taxon>
        <taxon>Polyneoptera</taxon>
        <taxon>Orthoptera</taxon>
        <taxon>Ensifera</taxon>
        <taxon>Gryllidea</taxon>
        <taxon>Grylloidea</taxon>
        <taxon>Gryllidae</taxon>
        <taxon>Gryllinae</taxon>
        <taxon>Gryllus</taxon>
    </lineage>
</organism>
<evidence type="ECO:0000256" key="9">
    <source>
        <dbReference type="ARBA" id="ARBA00030617"/>
    </source>
</evidence>
<dbReference type="InterPro" id="IPR027408">
    <property type="entry name" value="PNPase/RNase_PH_dom_sf"/>
</dbReference>
<feature type="domain" description="Exoribonuclease phosphorolytic" evidence="10">
    <location>
        <begin position="32"/>
        <end position="166"/>
    </location>
</feature>
<dbReference type="GO" id="GO:0034475">
    <property type="term" value="P:U4 snRNA 3'-end processing"/>
    <property type="evidence" value="ECO:0007669"/>
    <property type="project" value="TreeGrafter"/>
</dbReference>
<dbReference type="InterPro" id="IPR050590">
    <property type="entry name" value="Exosome_comp_Rrp42_subfam"/>
</dbReference>
<dbReference type="GO" id="GO:0034476">
    <property type="term" value="P:U5 snRNA 3'-end processing"/>
    <property type="evidence" value="ECO:0007669"/>
    <property type="project" value="TreeGrafter"/>
</dbReference>
<name>A0AAN9VFL2_9ORTH</name>
<dbReference type="PANTHER" id="PTHR11097:SF9">
    <property type="entry name" value="EXOSOME COMPLEX COMPONENT RRP43"/>
    <property type="match status" value="1"/>
</dbReference>
<evidence type="ECO:0000256" key="6">
    <source>
        <dbReference type="ARBA" id="ARBA00022835"/>
    </source>
</evidence>
<sequence>MDAQYKVIDPVKFYRDHLAHKIRPDGRGLLKFRPAVINVDSIGTADGSAIVKIGNTTVVCGVKLELGVPKPEESNIGWLVPNVTLPPLCSPRFHPGPPSDEAQVASNMLAEILSNASVLDLRALCVVPERLAWAVYLDAVCLNHDGSILDACVVAAVAALRTVRLPRVEHDADKDITKVFPDERSSLPITGAPIPTTHAIFEDEVILVDPTSDEESLASGLVTITVQNDQMCSVYKPGGSPLADENMQACLSRARTRAIQMNNLIEAALAARDKEETKDQKLIS</sequence>
<dbReference type="CDD" id="cd11369">
    <property type="entry name" value="RNase_PH_RRP43"/>
    <property type="match status" value="1"/>
</dbReference>
<dbReference type="PANTHER" id="PTHR11097">
    <property type="entry name" value="EXOSOME COMPLEX EXONUCLEASE RIBOSOMAL RNA PROCESSING PROTEIN"/>
    <property type="match status" value="1"/>
</dbReference>
<keyword evidence="7" id="KW-0694">RNA-binding</keyword>
<keyword evidence="8" id="KW-0539">Nucleus</keyword>
<dbReference type="Pfam" id="PF01138">
    <property type="entry name" value="RNase_PH"/>
    <property type="match status" value="1"/>
</dbReference>
<dbReference type="InterPro" id="IPR015847">
    <property type="entry name" value="ExoRNase_PH_dom2"/>
</dbReference>
<evidence type="ECO:0000256" key="8">
    <source>
        <dbReference type="ARBA" id="ARBA00023242"/>
    </source>
</evidence>
<dbReference type="Pfam" id="PF03725">
    <property type="entry name" value="RNase_PH_C"/>
    <property type="match status" value="1"/>
</dbReference>
<dbReference type="GO" id="GO:0071038">
    <property type="term" value="P:TRAMP-dependent tRNA surveillance pathway"/>
    <property type="evidence" value="ECO:0007669"/>
    <property type="project" value="TreeGrafter"/>
</dbReference>
<keyword evidence="5" id="KW-0698">rRNA processing</keyword>
<dbReference type="AlphaFoldDB" id="A0AAN9VFL2"/>
<dbReference type="InterPro" id="IPR033196">
    <property type="entry name" value="Rrp43"/>
</dbReference>
<evidence type="ECO:0000256" key="1">
    <source>
        <dbReference type="ARBA" id="ARBA00004496"/>
    </source>
</evidence>
<dbReference type="GO" id="GO:0000176">
    <property type="term" value="C:nuclear exosome (RNase complex)"/>
    <property type="evidence" value="ECO:0007669"/>
    <property type="project" value="TreeGrafter"/>
</dbReference>
<evidence type="ECO:0000256" key="3">
    <source>
        <dbReference type="ARBA" id="ARBA00006678"/>
    </source>
</evidence>
<keyword evidence="6" id="KW-0271">Exosome</keyword>
<dbReference type="InterPro" id="IPR020568">
    <property type="entry name" value="Ribosomal_Su5_D2-typ_SF"/>
</dbReference>
<accession>A0AAN9VFL2</accession>
<dbReference type="Gene3D" id="3.30.230.70">
    <property type="entry name" value="GHMP Kinase, N-terminal domain"/>
    <property type="match status" value="1"/>
</dbReference>